<dbReference type="SUPFAM" id="SSF53335">
    <property type="entry name" value="S-adenosyl-L-methionine-dependent methyltransferases"/>
    <property type="match status" value="1"/>
</dbReference>
<dbReference type="OrthoDB" id="414133at2759"/>
<dbReference type="EMBL" id="MUJZ01003943">
    <property type="protein sequence ID" value="OTF83381.1"/>
    <property type="molecule type" value="Genomic_DNA"/>
</dbReference>
<keyword evidence="2" id="KW-0808">Transferase</keyword>
<evidence type="ECO:0000313" key="7">
    <source>
        <dbReference type="EMBL" id="OTF83381.1"/>
    </source>
</evidence>
<evidence type="ECO:0000256" key="2">
    <source>
        <dbReference type="ARBA" id="ARBA00022679"/>
    </source>
</evidence>
<dbReference type="InterPro" id="IPR031303">
    <property type="entry name" value="C5_meth_CS"/>
</dbReference>
<dbReference type="Pfam" id="PF00145">
    <property type="entry name" value="DNA_methylase"/>
    <property type="match status" value="1"/>
</dbReference>
<dbReference type="InterPro" id="IPR001525">
    <property type="entry name" value="C5_MeTfrase"/>
</dbReference>
<evidence type="ECO:0000256" key="5">
    <source>
        <dbReference type="ARBA" id="ARBA00039681"/>
    </source>
</evidence>
<name>A0A1Y3BQY6_EURMA</name>
<gene>
    <name evidence="7" type="ORF">BLA29_008691</name>
</gene>
<dbReference type="InterPro" id="IPR029063">
    <property type="entry name" value="SAM-dependent_MTases_sf"/>
</dbReference>
<evidence type="ECO:0000256" key="3">
    <source>
        <dbReference type="ARBA" id="ARBA00022691"/>
    </source>
</evidence>
<protein>
    <recommendedName>
        <fullName evidence="5">tRNA (cytosine(38)-C(5))-methyltransferase</fullName>
        <ecNumber evidence="4">2.1.1.204</ecNumber>
    </recommendedName>
    <alternativeName>
        <fullName evidence="6">DNA (cytosine-5)-methyltransferase-like protein 2</fullName>
    </alternativeName>
</protein>
<dbReference type="AlphaFoldDB" id="A0A1Y3BQY6"/>
<dbReference type="EC" id="2.1.1.204" evidence="4"/>
<sequence length="127" mass="14800">LLRYHKIIDIVDSRDPVTRTNCFTKSYGRRLEGCGSILKTSTQFSIDEIFTNIQKTSDPVTIIHSLHKLKLRLFTPKEIANLMCFPHCLKFPEDFNIKQRYRLLGNSVNVLVCNYLLKILLGSQWQQ</sequence>
<evidence type="ECO:0000256" key="4">
    <source>
        <dbReference type="ARBA" id="ARBA00039081"/>
    </source>
</evidence>
<dbReference type="PANTHER" id="PTHR46098">
    <property type="entry name" value="TRNA (CYTOSINE(38)-C(5))-METHYLTRANSFERASE"/>
    <property type="match status" value="1"/>
</dbReference>
<dbReference type="GO" id="GO:0008168">
    <property type="term" value="F:methyltransferase activity"/>
    <property type="evidence" value="ECO:0007669"/>
    <property type="project" value="UniProtKB-KW"/>
</dbReference>
<dbReference type="PANTHER" id="PTHR46098:SF1">
    <property type="entry name" value="TRNA (CYTOSINE(38)-C(5))-METHYLTRANSFERASE"/>
    <property type="match status" value="1"/>
</dbReference>
<evidence type="ECO:0000256" key="1">
    <source>
        <dbReference type="ARBA" id="ARBA00022603"/>
    </source>
</evidence>
<keyword evidence="3" id="KW-0949">S-adenosyl-L-methionine</keyword>
<dbReference type="Proteomes" id="UP000194236">
    <property type="component" value="Unassembled WGS sequence"/>
</dbReference>
<feature type="non-terminal residue" evidence="7">
    <location>
        <position position="1"/>
    </location>
</feature>
<dbReference type="GO" id="GO:0032259">
    <property type="term" value="P:methylation"/>
    <property type="evidence" value="ECO:0007669"/>
    <property type="project" value="UniProtKB-KW"/>
</dbReference>
<dbReference type="Gene3D" id="3.90.120.10">
    <property type="entry name" value="DNA Methylase, subunit A, domain 2"/>
    <property type="match status" value="1"/>
</dbReference>
<evidence type="ECO:0000313" key="8">
    <source>
        <dbReference type="Proteomes" id="UP000194236"/>
    </source>
</evidence>
<organism evidence="7 8">
    <name type="scientific">Euroglyphus maynei</name>
    <name type="common">Mayne's house dust mite</name>
    <dbReference type="NCBI Taxonomy" id="6958"/>
    <lineage>
        <taxon>Eukaryota</taxon>
        <taxon>Metazoa</taxon>
        <taxon>Ecdysozoa</taxon>
        <taxon>Arthropoda</taxon>
        <taxon>Chelicerata</taxon>
        <taxon>Arachnida</taxon>
        <taxon>Acari</taxon>
        <taxon>Acariformes</taxon>
        <taxon>Sarcoptiformes</taxon>
        <taxon>Astigmata</taxon>
        <taxon>Psoroptidia</taxon>
        <taxon>Analgoidea</taxon>
        <taxon>Pyroglyphidae</taxon>
        <taxon>Pyroglyphinae</taxon>
        <taxon>Euroglyphus</taxon>
    </lineage>
</organism>
<dbReference type="PROSITE" id="PS00095">
    <property type="entry name" value="C5_MTASE_2"/>
    <property type="match status" value="1"/>
</dbReference>
<proteinExistence type="predicted"/>
<keyword evidence="8" id="KW-1185">Reference proteome</keyword>
<accession>A0A1Y3BQY6</accession>
<keyword evidence="1" id="KW-0489">Methyltransferase</keyword>
<evidence type="ECO:0000256" key="6">
    <source>
        <dbReference type="ARBA" id="ARBA00042810"/>
    </source>
</evidence>
<dbReference type="InterPro" id="IPR050750">
    <property type="entry name" value="C5-MTase"/>
</dbReference>
<reference evidence="7 8" key="1">
    <citation type="submission" date="2017-03" db="EMBL/GenBank/DDBJ databases">
        <title>Genome Survey of Euroglyphus maynei.</title>
        <authorList>
            <person name="Arlian L.G."/>
            <person name="Morgan M.S."/>
            <person name="Rider S.D."/>
        </authorList>
    </citation>
    <scope>NUCLEOTIDE SEQUENCE [LARGE SCALE GENOMIC DNA]</scope>
    <source>
        <strain evidence="7">Arlian Lab</strain>
        <tissue evidence="7">Whole body</tissue>
    </source>
</reference>
<comment type="caution">
    <text evidence="7">The sequence shown here is derived from an EMBL/GenBank/DDBJ whole genome shotgun (WGS) entry which is preliminary data.</text>
</comment>
<dbReference type="GO" id="GO:0005634">
    <property type="term" value="C:nucleus"/>
    <property type="evidence" value="ECO:0007669"/>
    <property type="project" value="TreeGrafter"/>
</dbReference>